<dbReference type="OrthoDB" id="263560at2759"/>
<organism evidence="3 4">
    <name type="scientific">Striga hermonthica</name>
    <name type="common">Purple witchweed</name>
    <name type="synonym">Buchnera hermonthica</name>
    <dbReference type="NCBI Taxonomy" id="68872"/>
    <lineage>
        <taxon>Eukaryota</taxon>
        <taxon>Viridiplantae</taxon>
        <taxon>Streptophyta</taxon>
        <taxon>Embryophyta</taxon>
        <taxon>Tracheophyta</taxon>
        <taxon>Spermatophyta</taxon>
        <taxon>Magnoliopsida</taxon>
        <taxon>eudicotyledons</taxon>
        <taxon>Gunneridae</taxon>
        <taxon>Pentapetalae</taxon>
        <taxon>asterids</taxon>
        <taxon>lamiids</taxon>
        <taxon>Lamiales</taxon>
        <taxon>Orobanchaceae</taxon>
        <taxon>Buchnereae</taxon>
        <taxon>Striga</taxon>
    </lineage>
</organism>
<gene>
    <name evidence="3" type="ORF">SHERM_24701</name>
</gene>
<evidence type="ECO:0000256" key="1">
    <source>
        <dbReference type="ARBA" id="ARBA00006524"/>
    </source>
</evidence>
<dbReference type="EMBL" id="CACSLK010027773">
    <property type="protein sequence ID" value="CAA0829111.1"/>
    <property type="molecule type" value="Genomic_DNA"/>
</dbReference>
<reference evidence="3" key="1">
    <citation type="submission" date="2019-12" db="EMBL/GenBank/DDBJ databases">
        <authorList>
            <person name="Scholes J."/>
        </authorList>
    </citation>
    <scope>NUCLEOTIDE SEQUENCE</scope>
</reference>
<dbReference type="Proteomes" id="UP001153555">
    <property type="component" value="Unassembled WGS sequence"/>
</dbReference>
<name>A0A9N7NFN0_STRHE</name>
<evidence type="ECO:0000313" key="4">
    <source>
        <dbReference type="Proteomes" id="UP001153555"/>
    </source>
</evidence>
<proteinExistence type="inferred from homology"/>
<dbReference type="Pfam" id="PF10273">
    <property type="entry name" value="WGG"/>
    <property type="match status" value="1"/>
</dbReference>
<keyword evidence="2" id="KW-0698">rRNA processing</keyword>
<dbReference type="GO" id="GO:0006364">
    <property type="term" value="P:rRNA processing"/>
    <property type="evidence" value="ECO:0007669"/>
    <property type="project" value="UniProtKB-KW"/>
</dbReference>
<dbReference type="AlphaFoldDB" id="A0A9N7NFN0"/>
<comment type="caution">
    <text evidence="3">The sequence shown here is derived from an EMBL/GenBank/DDBJ whole genome shotgun (WGS) entry which is preliminary data.</text>
</comment>
<evidence type="ECO:0000313" key="3">
    <source>
        <dbReference type="EMBL" id="CAA0829111.1"/>
    </source>
</evidence>
<dbReference type="InterPro" id="IPR019398">
    <property type="entry name" value="Pre-rRNA_process_TSR2"/>
</dbReference>
<dbReference type="PANTHER" id="PTHR21250">
    <property type="entry name" value="PRE-RRNA-PROCESSING PROTEIN TSR2 HOMOLOG"/>
    <property type="match status" value="1"/>
</dbReference>
<comment type="similarity">
    <text evidence="1">Belongs to the TSR2 family.</text>
</comment>
<evidence type="ECO:0000256" key="2">
    <source>
        <dbReference type="ARBA" id="ARBA00022552"/>
    </source>
</evidence>
<sequence length="86" mass="9792">MAVHNEWGGHDSITKSNQLASDILVWLLHSKAAQLETEDLETLLHERLLLAFNTEIEDGSIEEVAEQLIIIRDDYLQGNLVFKYSV</sequence>
<accession>A0A9N7NFN0</accession>
<protein>
    <submittedName>
        <fullName evidence="3">Pre-rRNA-processing protein TSR2- conserved region</fullName>
    </submittedName>
</protein>
<keyword evidence="4" id="KW-1185">Reference proteome</keyword>